<dbReference type="InterPro" id="IPR003409">
    <property type="entry name" value="MORN"/>
</dbReference>
<evidence type="ECO:0000313" key="2">
    <source>
        <dbReference type="EMBL" id="CAF1415762.1"/>
    </source>
</evidence>
<protein>
    <recommendedName>
        <fullName evidence="4">MORN repeat protein</fullName>
    </recommendedName>
</protein>
<accession>A0A815M822</accession>
<organism evidence="2 3">
    <name type="scientific">Adineta steineri</name>
    <dbReference type="NCBI Taxonomy" id="433720"/>
    <lineage>
        <taxon>Eukaryota</taxon>
        <taxon>Metazoa</taxon>
        <taxon>Spiralia</taxon>
        <taxon>Gnathifera</taxon>
        <taxon>Rotifera</taxon>
        <taxon>Eurotatoria</taxon>
        <taxon>Bdelloidea</taxon>
        <taxon>Adinetida</taxon>
        <taxon>Adinetidae</taxon>
        <taxon>Adineta</taxon>
    </lineage>
</organism>
<proteinExistence type="predicted"/>
<dbReference type="SUPFAM" id="SSF82185">
    <property type="entry name" value="Histone H3 K4-specific methyltransferase SET7/9 N-terminal domain"/>
    <property type="match status" value="2"/>
</dbReference>
<dbReference type="PANTHER" id="PTHR23084">
    <property type="entry name" value="PHOSPHATIDYLINOSITOL-4-PHOSPHATE 5-KINASE RELATED"/>
    <property type="match status" value="1"/>
</dbReference>
<dbReference type="SMART" id="SM00698">
    <property type="entry name" value="MORN"/>
    <property type="match status" value="2"/>
</dbReference>
<keyword evidence="1" id="KW-0677">Repeat</keyword>
<comment type="caution">
    <text evidence="2">The sequence shown here is derived from an EMBL/GenBank/DDBJ whole genome shotgun (WGS) entry which is preliminary data.</text>
</comment>
<dbReference type="Pfam" id="PF02493">
    <property type="entry name" value="MORN"/>
    <property type="match status" value="2"/>
</dbReference>
<dbReference type="Proteomes" id="UP000663891">
    <property type="component" value="Unassembled WGS sequence"/>
</dbReference>
<dbReference type="EMBL" id="CAJNON010001006">
    <property type="protein sequence ID" value="CAF1415762.1"/>
    <property type="molecule type" value="Genomic_DNA"/>
</dbReference>
<evidence type="ECO:0000256" key="1">
    <source>
        <dbReference type="ARBA" id="ARBA00022737"/>
    </source>
</evidence>
<gene>
    <name evidence="2" type="ORF">VCS650_LOCUS37404</name>
</gene>
<dbReference type="OrthoDB" id="437960at2759"/>
<reference evidence="2" key="1">
    <citation type="submission" date="2021-02" db="EMBL/GenBank/DDBJ databases">
        <authorList>
            <person name="Nowell W R."/>
        </authorList>
    </citation>
    <scope>NUCLEOTIDE SEQUENCE</scope>
</reference>
<name>A0A815M822_9BILA</name>
<evidence type="ECO:0000313" key="3">
    <source>
        <dbReference type="Proteomes" id="UP000663891"/>
    </source>
</evidence>
<sequence length="131" mass="14860">MHFGNGTYYSSDKEKFEDFWIKISLDGPDIIMLSDGPRLEGSFIDSFLYGNGSSYSPKGDQYHGNYRNNQMFGYGIYSFANGDNMFNGFGTYSLANGDKYFEHFYNGEKDGSGSVHYLNGNKFEGNFINDK</sequence>
<dbReference type="AlphaFoldDB" id="A0A815M822"/>
<dbReference type="PANTHER" id="PTHR23084:SF263">
    <property type="entry name" value="MORN REPEAT-CONTAINING PROTEIN 1"/>
    <property type="match status" value="1"/>
</dbReference>
<evidence type="ECO:0008006" key="4">
    <source>
        <dbReference type="Google" id="ProtNLM"/>
    </source>
</evidence>
<dbReference type="Gene3D" id="2.20.110.10">
    <property type="entry name" value="Histone H3 K4-specific methyltransferase SET7/9 N-terminal domain"/>
    <property type="match status" value="1"/>
</dbReference>